<name>A0A1M6UME0_SELRU</name>
<dbReference type="OrthoDB" id="9815923at2"/>
<proteinExistence type="predicted"/>
<organism evidence="3 4">
    <name type="scientific">Selenomonas ruminantium</name>
    <dbReference type="NCBI Taxonomy" id="971"/>
    <lineage>
        <taxon>Bacteria</taxon>
        <taxon>Bacillati</taxon>
        <taxon>Bacillota</taxon>
        <taxon>Negativicutes</taxon>
        <taxon>Selenomonadales</taxon>
        <taxon>Selenomonadaceae</taxon>
        <taxon>Selenomonas</taxon>
    </lineage>
</organism>
<feature type="domain" description="Glycosyltransferase 2-like" evidence="2">
    <location>
        <begin position="343"/>
        <end position="467"/>
    </location>
</feature>
<dbReference type="PANTHER" id="PTHR43630">
    <property type="entry name" value="POLY-BETA-1,6-N-ACETYL-D-GLUCOSAMINE SYNTHASE"/>
    <property type="match status" value="1"/>
</dbReference>
<keyword evidence="3" id="KW-0808">Transferase</keyword>
<evidence type="ECO:0000313" key="3">
    <source>
        <dbReference type="EMBL" id="SHK70303.1"/>
    </source>
</evidence>
<dbReference type="InterPro" id="IPR029044">
    <property type="entry name" value="Nucleotide-diphossugar_trans"/>
</dbReference>
<feature type="domain" description="Glycosyltransferase 2-like" evidence="2">
    <location>
        <begin position="9"/>
        <end position="103"/>
    </location>
</feature>
<dbReference type="SUPFAM" id="SSF53448">
    <property type="entry name" value="Nucleotide-diphospho-sugar transferases"/>
    <property type="match status" value="2"/>
</dbReference>
<dbReference type="InterPro" id="IPR011990">
    <property type="entry name" value="TPR-like_helical_dom_sf"/>
</dbReference>
<evidence type="ECO:0000259" key="2">
    <source>
        <dbReference type="Pfam" id="PF00535"/>
    </source>
</evidence>
<dbReference type="InterPro" id="IPR001173">
    <property type="entry name" value="Glyco_trans_2-like"/>
</dbReference>
<dbReference type="PROSITE" id="PS50005">
    <property type="entry name" value="TPR"/>
    <property type="match status" value="1"/>
</dbReference>
<reference evidence="3 4" key="1">
    <citation type="submission" date="2016-11" db="EMBL/GenBank/DDBJ databases">
        <authorList>
            <person name="Jaros S."/>
            <person name="Januszkiewicz K."/>
            <person name="Wedrychowicz H."/>
        </authorList>
    </citation>
    <scope>NUCLEOTIDE SEQUENCE [LARGE SCALE GENOMIC DNA]</scope>
    <source>
        <strain evidence="3 4">HD4</strain>
    </source>
</reference>
<dbReference type="AlphaFoldDB" id="A0A1M6UME0"/>
<feature type="repeat" description="TPR" evidence="1">
    <location>
        <begin position="608"/>
        <end position="641"/>
    </location>
</feature>
<dbReference type="EMBL" id="FRBC01000013">
    <property type="protein sequence ID" value="SHK70303.1"/>
    <property type="molecule type" value="Genomic_DNA"/>
</dbReference>
<dbReference type="Pfam" id="PF00535">
    <property type="entry name" value="Glycos_transf_2"/>
    <property type="match status" value="2"/>
</dbReference>
<accession>A0A1M6UME0</accession>
<keyword evidence="1" id="KW-0802">TPR repeat</keyword>
<dbReference type="Gene3D" id="1.25.40.10">
    <property type="entry name" value="Tetratricopeptide repeat domain"/>
    <property type="match status" value="1"/>
</dbReference>
<evidence type="ECO:0000313" key="4">
    <source>
        <dbReference type="Proteomes" id="UP000184263"/>
    </source>
</evidence>
<gene>
    <name evidence="3" type="ORF">SAMN05216582_11341</name>
</gene>
<dbReference type="SUPFAM" id="SSF48452">
    <property type="entry name" value="TPR-like"/>
    <property type="match status" value="2"/>
</dbReference>
<dbReference type="PANTHER" id="PTHR43630:SF2">
    <property type="entry name" value="GLYCOSYLTRANSFERASE"/>
    <property type="match status" value="1"/>
</dbReference>
<evidence type="ECO:0000256" key="1">
    <source>
        <dbReference type="PROSITE-ProRule" id="PRU00339"/>
    </source>
</evidence>
<dbReference type="RefSeq" id="WP_073089836.1">
    <property type="nucleotide sequence ID" value="NZ_FRBC01000013.1"/>
</dbReference>
<dbReference type="Proteomes" id="UP000184263">
    <property type="component" value="Unassembled WGS sequence"/>
</dbReference>
<dbReference type="CDD" id="cd02511">
    <property type="entry name" value="Beta4Glucosyltransferase"/>
    <property type="match status" value="1"/>
</dbReference>
<dbReference type="SMART" id="SM00028">
    <property type="entry name" value="TPR"/>
    <property type="match status" value="4"/>
</dbReference>
<protein>
    <submittedName>
        <fullName evidence="3">Glycosyl transferase family 2</fullName>
    </submittedName>
</protein>
<dbReference type="GO" id="GO:0016740">
    <property type="term" value="F:transferase activity"/>
    <property type="evidence" value="ECO:0007669"/>
    <property type="project" value="UniProtKB-KW"/>
</dbReference>
<dbReference type="InterPro" id="IPR019734">
    <property type="entry name" value="TPR_rpt"/>
</dbReference>
<dbReference type="Gene3D" id="3.90.550.10">
    <property type="entry name" value="Spore Coat Polysaccharide Biosynthesis Protein SpsA, Chain A"/>
    <property type="match status" value="2"/>
</dbReference>
<sequence>MKIVGCYIVRDEAEALQRSLDSIKGQTDEIVIVDTGSQDNTLEIARAANAKVYHFSWRDDFAAARNFALDKLQGDWVIFLDADEYFHADTVMNLRPLIMRQPENTNLLLVRRQDVDAANHVMMALYVPRIFRIRTDLRYTGAIHEELRQAGAVVQGVACVAEQELLLVHTGYAGELGPAKARRNLDMLQKSMEKSSHPESYYGYLAEAYDGMEDIGNAMKYAYLDIARGRQAETYASRSYRLLLEKLAENKRDCRERQRIAKLAIRDFPELPEFHAELAESLAAGWQYVEAAKEMKRAGMLGQDYHGMEPSVFSEELAAKWQERGAQFSRLAEIGEQLSITACVIVRNEEQNISSWLVNAGKYASQRIVLDTGSTDRTCEFAVEAELHHYIWQEDFAAARNEALQYVRGDWVAFLDADEYFSHPEQVRGFLAYCEVTHPEAEAVRVTITNVDADDGYREISHFCNVRLFRNKATLRYRGRVHENLFDITGKSLTAWEEPGMEVIHTGYSSSVILEKTERNLALLLQDKDERGMQPEHFRYLADCYYTLGEYQQAEFYALQAIEAPLQGKGTQGDMYYMVLLCMKALSDPLQDRLDFAVAASKKFPSIPDFAAVQGLLYYELEQYDRAVELLERACHLSQHDEGRESSAFGDIQAMVYAVKADCERKQGKWEMALQDSRTAMGLDPREEVALEIFCELRQAGDSSCLIEELQAYFTDTVQDLWFLARFSERNGFGPLYMYYHRRLQEKGQQEPLRQEYYELLQSGEWSQLVEKLQAGLAADVELMIALLLRLQGRRGHMIRQVEQQLFGLLPQALQECWQQLSKGEDVRDWSVYKILWNYVLTYGTDEQIVDFAGFSRTNKDLWLQLTRDMMRQEKWQSAFALLSQVPQEEADGAFWQAAGQCLYHLGEYSGAWEAFDHAREAGGNTLLMKSYQKWLEKNKKNA</sequence>